<sequence length="307" mass="35916">MHGYNLRKRSAPAKISYKTGAKVAKLKMKVEPIPLLYFDIIRDVLANFDRKTLCRLQIVNKHFSVIIVKEFNKTPPYLILRELNYANGQWKMKVGRGLRRVDPTIVQKIIASKFIRFKYSSIFCDEDFNPTQLLAMKHVWENRDMGVLWTRIKNFRPTVELNGAFSSCSELYVQGSNAISILDEISLGKCRELEICDDDYDPALQEVPWTKMNDFLFRSFGCPKARNDMYIKTDRPPNREKAMEFINSVKERFEATKIAVDFRCHWATNFEDETFPQFDVENNQTKQHLSLYSFVDGFTMYSSYSVV</sequence>
<organism evidence="1 2">
    <name type="scientific">Ditylenchus destructor</name>
    <dbReference type="NCBI Taxonomy" id="166010"/>
    <lineage>
        <taxon>Eukaryota</taxon>
        <taxon>Metazoa</taxon>
        <taxon>Ecdysozoa</taxon>
        <taxon>Nematoda</taxon>
        <taxon>Chromadorea</taxon>
        <taxon>Rhabditida</taxon>
        <taxon>Tylenchina</taxon>
        <taxon>Tylenchomorpha</taxon>
        <taxon>Sphaerularioidea</taxon>
        <taxon>Anguinidae</taxon>
        <taxon>Anguininae</taxon>
        <taxon>Ditylenchus</taxon>
    </lineage>
</organism>
<evidence type="ECO:0000313" key="1">
    <source>
        <dbReference type="EMBL" id="KAI1693120.1"/>
    </source>
</evidence>
<dbReference type="AlphaFoldDB" id="A0AAD4QW20"/>
<comment type="caution">
    <text evidence="1">The sequence shown here is derived from an EMBL/GenBank/DDBJ whole genome shotgun (WGS) entry which is preliminary data.</text>
</comment>
<gene>
    <name evidence="1" type="ORF">DdX_20837</name>
</gene>
<evidence type="ECO:0008006" key="3">
    <source>
        <dbReference type="Google" id="ProtNLM"/>
    </source>
</evidence>
<dbReference type="EMBL" id="JAKKPZ010000675">
    <property type="protein sequence ID" value="KAI1693120.1"/>
    <property type="molecule type" value="Genomic_DNA"/>
</dbReference>
<accession>A0AAD4QW20</accession>
<evidence type="ECO:0000313" key="2">
    <source>
        <dbReference type="Proteomes" id="UP001201812"/>
    </source>
</evidence>
<proteinExistence type="predicted"/>
<reference evidence="1" key="1">
    <citation type="submission" date="2022-01" db="EMBL/GenBank/DDBJ databases">
        <title>Genome Sequence Resource for Two Populations of Ditylenchus destructor, the Migratory Endoparasitic Phytonematode.</title>
        <authorList>
            <person name="Zhang H."/>
            <person name="Lin R."/>
            <person name="Xie B."/>
        </authorList>
    </citation>
    <scope>NUCLEOTIDE SEQUENCE</scope>
    <source>
        <strain evidence="1">BazhouSP</strain>
    </source>
</reference>
<name>A0AAD4QW20_9BILA</name>
<protein>
    <recommendedName>
        <fullName evidence="3">F-box domain-containing protein</fullName>
    </recommendedName>
</protein>
<dbReference type="Proteomes" id="UP001201812">
    <property type="component" value="Unassembled WGS sequence"/>
</dbReference>
<keyword evidence="2" id="KW-1185">Reference proteome</keyword>